<dbReference type="STRING" id="1176198.SAMN05444716_111123"/>
<dbReference type="RefSeq" id="WP_093844341.1">
    <property type="nucleotide sequence ID" value="NZ_FPAB01000011.1"/>
</dbReference>
<dbReference type="GO" id="GO:0042254">
    <property type="term" value="P:ribosome biogenesis"/>
    <property type="evidence" value="ECO:0007669"/>
    <property type="project" value="UniProtKB-KW"/>
</dbReference>
<dbReference type="PROSITE" id="PS51184">
    <property type="entry name" value="JMJC"/>
    <property type="match status" value="1"/>
</dbReference>
<organism evidence="14 15">
    <name type="scientific">Streptomyces harbinensis</name>
    <dbReference type="NCBI Taxonomy" id="1176198"/>
    <lineage>
        <taxon>Bacteria</taxon>
        <taxon>Bacillati</taxon>
        <taxon>Actinomycetota</taxon>
        <taxon>Actinomycetes</taxon>
        <taxon>Kitasatosporales</taxon>
        <taxon>Streptomycetaceae</taxon>
        <taxon>Streptomyces</taxon>
    </lineage>
</organism>
<dbReference type="InterPro" id="IPR039994">
    <property type="entry name" value="NO66-like"/>
</dbReference>
<accession>A0A1I6W135</accession>
<dbReference type="CDD" id="cd02208">
    <property type="entry name" value="cupin_RmlC-like"/>
    <property type="match status" value="1"/>
</dbReference>
<dbReference type="EMBL" id="FPAB01000011">
    <property type="protein sequence ID" value="SFT19669.1"/>
    <property type="molecule type" value="Genomic_DNA"/>
</dbReference>
<dbReference type="Gene3D" id="2.60.120.650">
    <property type="entry name" value="Cupin"/>
    <property type="match status" value="1"/>
</dbReference>
<gene>
    <name evidence="14" type="ORF">SAMN05444716_111123</name>
</gene>
<comment type="similarity">
    <text evidence="5">Belongs to the ROX family. MINA53 subfamily.</text>
</comment>
<evidence type="ECO:0000313" key="14">
    <source>
        <dbReference type="EMBL" id="SFT19669.1"/>
    </source>
</evidence>
<evidence type="ECO:0000256" key="12">
    <source>
        <dbReference type="ARBA" id="ARBA00049465"/>
    </source>
</evidence>
<feature type="domain" description="JmjC" evidence="13">
    <location>
        <begin position="87"/>
        <end position="241"/>
    </location>
</feature>
<comment type="catalytic activity">
    <reaction evidence="12">
        <text>L-histidyl-[protein] + 2-oxoglutarate + O2 = (3S)-3-hydroxy-L-histidyl-[protein] + succinate + CO2</text>
        <dbReference type="Rhea" id="RHEA:54256"/>
        <dbReference type="Rhea" id="RHEA-COMP:9745"/>
        <dbReference type="Rhea" id="RHEA-COMP:13840"/>
        <dbReference type="ChEBI" id="CHEBI:15379"/>
        <dbReference type="ChEBI" id="CHEBI:16526"/>
        <dbReference type="ChEBI" id="CHEBI:16810"/>
        <dbReference type="ChEBI" id="CHEBI:29979"/>
        <dbReference type="ChEBI" id="CHEBI:30031"/>
        <dbReference type="ChEBI" id="CHEBI:138021"/>
        <dbReference type="EC" id="1.14.11.79"/>
    </reaction>
</comment>
<evidence type="ECO:0000313" key="15">
    <source>
        <dbReference type="Proteomes" id="UP000198873"/>
    </source>
</evidence>
<dbReference type="PANTHER" id="PTHR13096:SF7">
    <property type="entry name" value="RIBOSOMAL OXYGENASE 2"/>
    <property type="match status" value="1"/>
</dbReference>
<evidence type="ECO:0000256" key="2">
    <source>
        <dbReference type="ARBA" id="ARBA00022517"/>
    </source>
</evidence>
<evidence type="ECO:0000256" key="3">
    <source>
        <dbReference type="ARBA" id="ARBA00022723"/>
    </source>
</evidence>
<dbReference type="GO" id="GO:0046872">
    <property type="term" value="F:metal ion binding"/>
    <property type="evidence" value="ECO:0007669"/>
    <property type="project" value="UniProtKB-KW"/>
</dbReference>
<keyword evidence="2" id="KW-0690">Ribosome biogenesis</keyword>
<evidence type="ECO:0000256" key="7">
    <source>
        <dbReference type="ARBA" id="ARBA00034359"/>
    </source>
</evidence>
<comment type="catalytic activity">
    <reaction evidence="11">
        <text>L-histidyl-[ribosomal protein uL15] + 2-oxoglutarate + O2 = (3S)-3-hydroxy-L-histidyl-[ribosomal protein uL15] + succinate + CO2</text>
        <dbReference type="Rhea" id="RHEA:54024"/>
        <dbReference type="Rhea" id="RHEA-COMP:13760"/>
        <dbReference type="Rhea" id="RHEA-COMP:13761"/>
        <dbReference type="ChEBI" id="CHEBI:15379"/>
        <dbReference type="ChEBI" id="CHEBI:16526"/>
        <dbReference type="ChEBI" id="CHEBI:16810"/>
        <dbReference type="ChEBI" id="CHEBI:29979"/>
        <dbReference type="ChEBI" id="CHEBI:30031"/>
        <dbReference type="ChEBI" id="CHEBI:138021"/>
    </reaction>
</comment>
<dbReference type="InterPro" id="IPR003347">
    <property type="entry name" value="JmjC_dom"/>
</dbReference>
<protein>
    <recommendedName>
        <fullName evidence="6">Ribosomal oxygenase 2</fullName>
    </recommendedName>
    <alternativeName>
        <fullName evidence="7">Bifunctional lysine-specific demethylase and histidyl-hydroxylase MINA</fullName>
    </alternativeName>
    <alternativeName>
        <fullName evidence="8">Histone lysine demethylase MINA</fullName>
    </alternativeName>
    <alternativeName>
        <fullName evidence="9">MYC-induced nuclear antigen</fullName>
    </alternativeName>
</protein>
<evidence type="ECO:0000256" key="6">
    <source>
        <dbReference type="ARBA" id="ARBA00034334"/>
    </source>
</evidence>
<name>A0A1I6W135_9ACTN</name>
<comment type="function">
    <text evidence="10">Oxygenase that can act as both a histone lysine demethylase and a ribosomal histidine hydroxylase. Is involved in the demethylation of trimethylated 'Lys-9' on histone H3 (H3K9me3), leading to an increase in ribosomal RNA expression. Also catalyzes the hydroxylation of 60S ribosomal protein L27a on 'His-39'. May play an important role in cell growth and survival. May be involved in ribosome biogenesis, most likely during the assembly process of pre-ribosomal particles.</text>
</comment>
<dbReference type="Pfam" id="PF08007">
    <property type="entry name" value="JmjC_2"/>
    <property type="match status" value="1"/>
</dbReference>
<dbReference type="GO" id="GO:0036139">
    <property type="term" value="F:peptidyl-histidine dioxygenase activity"/>
    <property type="evidence" value="ECO:0007669"/>
    <property type="project" value="UniProtKB-EC"/>
</dbReference>
<dbReference type="GO" id="GO:0032453">
    <property type="term" value="F:histone H3K4 demethylase activity"/>
    <property type="evidence" value="ECO:0007669"/>
    <property type="project" value="TreeGrafter"/>
</dbReference>
<evidence type="ECO:0000256" key="5">
    <source>
        <dbReference type="ARBA" id="ARBA00034314"/>
    </source>
</evidence>
<keyword evidence="3" id="KW-0479">Metal-binding</keyword>
<dbReference type="GO" id="GO:0051864">
    <property type="term" value="F:histone H3K36 demethylase activity"/>
    <property type="evidence" value="ECO:0007669"/>
    <property type="project" value="TreeGrafter"/>
</dbReference>
<evidence type="ECO:0000256" key="4">
    <source>
        <dbReference type="ARBA" id="ARBA00023004"/>
    </source>
</evidence>
<dbReference type="SUPFAM" id="SSF51197">
    <property type="entry name" value="Clavaminate synthase-like"/>
    <property type="match status" value="1"/>
</dbReference>
<sequence>MALAALIDDAERFLDAWPTTPHLFHRPPDSFRSLLTRQEVDDLIDHDCLGLRNVALLKENRPVEPFRYADGDTPRRGALRRHLEGGGTLSLRQLERLKPSLAVLHRELVTETGYAVHVNAYYTPAGAHGLKYHYDPYLTLIVQLSGSKAWPTHRPFVANPVRGHLSFHQLGFTAEQRRYLEHAAPEETYTLRPGDVLWLPRGYVHSPYTVGGEPSLHLTIALKERTWHWVAEQLTDAVLDRALRDPAMRAAVAPAEITSAPDRAVREMRAYLVGALLTLDQVAMAGLIREAALRPE</sequence>
<evidence type="ECO:0000256" key="8">
    <source>
        <dbReference type="ARBA" id="ARBA00034360"/>
    </source>
</evidence>
<evidence type="ECO:0000256" key="1">
    <source>
        <dbReference type="ARBA" id="ARBA00001954"/>
    </source>
</evidence>
<proteinExistence type="inferred from homology"/>
<keyword evidence="4" id="KW-0408">Iron</keyword>
<dbReference type="Proteomes" id="UP000198873">
    <property type="component" value="Unassembled WGS sequence"/>
</dbReference>
<evidence type="ECO:0000256" key="9">
    <source>
        <dbReference type="ARBA" id="ARBA00034372"/>
    </source>
</evidence>
<evidence type="ECO:0000256" key="11">
    <source>
        <dbReference type="ARBA" id="ARBA00047687"/>
    </source>
</evidence>
<evidence type="ECO:0000256" key="10">
    <source>
        <dbReference type="ARBA" id="ARBA00046256"/>
    </source>
</evidence>
<reference evidence="15" key="1">
    <citation type="submission" date="2016-10" db="EMBL/GenBank/DDBJ databases">
        <authorList>
            <person name="Varghese N."/>
            <person name="Submissions S."/>
        </authorList>
    </citation>
    <scope>NUCLEOTIDE SEQUENCE [LARGE SCALE GENOMIC DNA]</scope>
    <source>
        <strain evidence="15">CGMCC 4.7047</strain>
    </source>
</reference>
<dbReference type="PANTHER" id="PTHR13096">
    <property type="entry name" value="MINA53 MYC INDUCED NUCLEAR ANTIGEN"/>
    <property type="match status" value="1"/>
</dbReference>
<comment type="cofactor">
    <cofactor evidence="1">
        <name>Fe(2+)</name>
        <dbReference type="ChEBI" id="CHEBI:29033"/>
    </cofactor>
</comment>
<keyword evidence="15" id="KW-1185">Reference proteome</keyword>
<evidence type="ECO:0000259" key="13">
    <source>
        <dbReference type="PROSITE" id="PS51184"/>
    </source>
</evidence>
<dbReference type="AlphaFoldDB" id="A0A1I6W135"/>